<sequence>MGLEWVAAVFAAAAVETMWGRWWVFGEGSSKKVLKDDVVVGGGFLVLEGGKIDVLPDLFHGFGRS</sequence>
<name>A0A5N6QU58_9ROSI</name>
<dbReference type="EMBL" id="CM017326">
    <property type="protein sequence ID" value="KAE8075584.1"/>
    <property type="molecule type" value="Genomic_DNA"/>
</dbReference>
<dbReference type="Proteomes" id="UP000327013">
    <property type="component" value="Chromosome 6"/>
</dbReference>
<dbReference type="EMBL" id="CM017328">
    <property type="protein sequence ID" value="KAE8125712.1"/>
    <property type="molecule type" value="Genomic_DNA"/>
</dbReference>
<evidence type="ECO:0000313" key="4">
    <source>
        <dbReference type="EMBL" id="KAE8125712.1"/>
    </source>
</evidence>
<organism evidence="1 5">
    <name type="scientific">Carpinus fangiana</name>
    <dbReference type="NCBI Taxonomy" id="176857"/>
    <lineage>
        <taxon>Eukaryota</taxon>
        <taxon>Viridiplantae</taxon>
        <taxon>Streptophyta</taxon>
        <taxon>Embryophyta</taxon>
        <taxon>Tracheophyta</taxon>
        <taxon>Spermatophyta</taxon>
        <taxon>Magnoliopsida</taxon>
        <taxon>eudicotyledons</taxon>
        <taxon>Gunneridae</taxon>
        <taxon>Pentapetalae</taxon>
        <taxon>rosids</taxon>
        <taxon>fabids</taxon>
        <taxon>Fagales</taxon>
        <taxon>Betulaceae</taxon>
        <taxon>Carpinus</taxon>
    </lineage>
</organism>
<evidence type="ECO:0000313" key="3">
    <source>
        <dbReference type="EMBL" id="KAE8125329.1"/>
    </source>
</evidence>
<dbReference type="Proteomes" id="UP000327013">
    <property type="component" value="Chromosome 2"/>
</dbReference>
<protein>
    <submittedName>
        <fullName evidence="1">Uncharacterized protein</fullName>
    </submittedName>
</protein>
<dbReference type="EMBL" id="CM017328">
    <property type="protein sequence ID" value="KAE8125329.1"/>
    <property type="molecule type" value="Genomic_DNA"/>
</dbReference>
<reference evidence="1 5" key="1">
    <citation type="submission" date="2019-06" db="EMBL/GenBank/DDBJ databases">
        <title>A chromosomal-level reference genome of Carpinus fangiana (Coryloideae, Betulaceae).</title>
        <authorList>
            <person name="Yang X."/>
            <person name="Wang Z."/>
            <person name="Zhang L."/>
            <person name="Hao G."/>
            <person name="Liu J."/>
            <person name="Yang Y."/>
        </authorList>
    </citation>
    <scope>NUCLEOTIDE SEQUENCE [LARGE SCALE GENOMIC DNA]</scope>
    <source>
        <strain evidence="1">Cfa_2016G</strain>
        <tissue evidence="1">Leaf</tissue>
    </source>
</reference>
<evidence type="ECO:0000313" key="5">
    <source>
        <dbReference type="Proteomes" id="UP000327013"/>
    </source>
</evidence>
<gene>
    <name evidence="1" type="ORF">FH972_006961</name>
    <name evidence="2" type="ORF">FH972_014282</name>
    <name evidence="3" type="ORF">FH972_020151</name>
    <name evidence="4" type="ORF">FH972_020487</name>
</gene>
<proteinExistence type="predicted"/>
<dbReference type="EMBL" id="CM017322">
    <property type="protein sequence ID" value="KAE8010604.1"/>
    <property type="molecule type" value="Genomic_DNA"/>
</dbReference>
<dbReference type="Proteomes" id="UP000327013">
    <property type="component" value="Chromosome 8"/>
</dbReference>
<evidence type="ECO:0000313" key="1">
    <source>
        <dbReference type="EMBL" id="KAE8010604.1"/>
    </source>
</evidence>
<keyword evidence="5" id="KW-1185">Reference proteome</keyword>
<evidence type="ECO:0000313" key="2">
    <source>
        <dbReference type="EMBL" id="KAE8075584.1"/>
    </source>
</evidence>
<accession>A0A5N6QU58</accession>
<dbReference type="AlphaFoldDB" id="A0A5N6QU58"/>